<keyword evidence="3" id="KW-0966">Cell projection</keyword>
<evidence type="ECO:0000313" key="7">
    <source>
        <dbReference type="EMBL" id="PCG74817.1"/>
    </source>
</evidence>
<feature type="coiled-coil region" evidence="4">
    <location>
        <begin position="142"/>
        <end position="180"/>
    </location>
</feature>
<dbReference type="PANTHER" id="PTHR15654:SF1">
    <property type="entry name" value="COILED-COIL DOMAIN-CONTAINING PROTEIN 96"/>
    <property type="match status" value="1"/>
</dbReference>
<accession>A0A2A4JRZ8</accession>
<organism evidence="7">
    <name type="scientific">Heliothis virescens</name>
    <name type="common">Tobacco budworm moth</name>
    <dbReference type="NCBI Taxonomy" id="7102"/>
    <lineage>
        <taxon>Eukaryota</taxon>
        <taxon>Metazoa</taxon>
        <taxon>Ecdysozoa</taxon>
        <taxon>Arthropoda</taxon>
        <taxon>Hexapoda</taxon>
        <taxon>Insecta</taxon>
        <taxon>Pterygota</taxon>
        <taxon>Neoptera</taxon>
        <taxon>Endopterygota</taxon>
        <taxon>Lepidoptera</taxon>
        <taxon>Glossata</taxon>
        <taxon>Ditrysia</taxon>
        <taxon>Noctuoidea</taxon>
        <taxon>Noctuidae</taxon>
        <taxon>Heliothinae</taxon>
        <taxon>Heliothis</taxon>
    </lineage>
</organism>
<feature type="coiled-coil region" evidence="4">
    <location>
        <begin position="241"/>
        <end position="290"/>
    </location>
</feature>
<feature type="region of interest" description="Disordered" evidence="5">
    <location>
        <begin position="1"/>
        <end position="89"/>
    </location>
</feature>
<dbReference type="GO" id="GO:0005930">
    <property type="term" value="C:axoneme"/>
    <property type="evidence" value="ECO:0007669"/>
    <property type="project" value="TreeGrafter"/>
</dbReference>
<evidence type="ECO:0000256" key="4">
    <source>
        <dbReference type="SAM" id="Coils"/>
    </source>
</evidence>
<comment type="subcellular location">
    <subcellularLocation>
        <location evidence="1">Cell projection</location>
        <location evidence="1">Cilium</location>
    </subcellularLocation>
</comment>
<dbReference type="AlphaFoldDB" id="A0A2A4JRZ8"/>
<evidence type="ECO:0000259" key="6">
    <source>
        <dbReference type="Pfam" id="PF13870"/>
    </source>
</evidence>
<feature type="compositionally biased region" description="Basic and acidic residues" evidence="5">
    <location>
        <begin position="1"/>
        <end position="47"/>
    </location>
</feature>
<feature type="domain" description="CCDC113/CCDC96 coiled-coil" evidence="6">
    <location>
        <begin position="228"/>
        <end position="402"/>
    </location>
</feature>
<proteinExistence type="predicted"/>
<reference evidence="7" key="1">
    <citation type="submission" date="2017-09" db="EMBL/GenBank/DDBJ databases">
        <title>Contemporary evolution of a Lepidopteran species, Heliothis virescens, in response to modern agricultural practices.</title>
        <authorList>
            <person name="Fritz M.L."/>
            <person name="Deyonke A.M."/>
            <person name="Papanicolaou A."/>
            <person name="Micinski S."/>
            <person name="Westbrook J."/>
            <person name="Gould F."/>
        </authorList>
    </citation>
    <scope>NUCLEOTIDE SEQUENCE [LARGE SCALE GENOMIC DNA]</scope>
    <source>
        <strain evidence="7">HvINT-</strain>
        <tissue evidence="7">Whole body</tissue>
    </source>
</reference>
<dbReference type="PANTHER" id="PTHR15654">
    <property type="entry name" value="COILED-COIL DOMAIN-CONTAINING PROTEIN 113-RELATED"/>
    <property type="match status" value="1"/>
</dbReference>
<dbReference type="STRING" id="7102.A0A2A4JRZ8"/>
<keyword evidence="2 4" id="KW-0175">Coiled coil</keyword>
<sequence>MAGAKEKKAKPAKDEKKAQVNEEKKAKADEEKKTESEVEAEDKDKAKSSGADDESSSSGSSGPDSESSESAQKVEAEEEAGQIGNVNTSSIHVDREEYLAAHRELTLERNQQQVLNNILHRRLAEYYKKRKCEHVLKPLEGAVDMEEKYQQKLFAYQELQEKAEREIADIKLKVSEVEEKFQERLQHANTKFDGLQQLERSTGSGLIYSRKGKPIADKTVERFLTLQRRKSEQSSALCLRYIRARNAVAELEAVVKNLETLGPGLYVYQYEQLNIDNQNYNTKIEEREDELIKNRAKCTEHNQILAHIREKMHHTDEVIDFAECDLGDAEMEFYRAREDLGMIKSHRNKLRWSLEEERLKAGLLTRKDLLRDFQASMDEVVQLGLKKKNLESQVMKASEELRNARKSVQFQVIRHHAPREDGDDVSHA</sequence>
<protein>
    <recommendedName>
        <fullName evidence="6">CCDC113/CCDC96 coiled-coil domain-containing protein</fullName>
    </recommendedName>
</protein>
<dbReference type="EMBL" id="NWSH01000682">
    <property type="protein sequence ID" value="PCG74817.1"/>
    <property type="molecule type" value="Genomic_DNA"/>
</dbReference>
<evidence type="ECO:0000256" key="3">
    <source>
        <dbReference type="ARBA" id="ARBA00023273"/>
    </source>
</evidence>
<name>A0A2A4JRZ8_HELVI</name>
<gene>
    <name evidence="7" type="ORF">B5V51_12700</name>
</gene>
<feature type="coiled-coil region" evidence="4">
    <location>
        <begin position="380"/>
        <end position="407"/>
    </location>
</feature>
<dbReference type="GO" id="GO:0036064">
    <property type="term" value="C:ciliary basal body"/>
    <property type="evidence" value="ECO:0007669"/>
    <property type="project" value="TreeGrafter"/>
</dbReference>
<feature type="compositionally biased region" description="Low complexity" evidence="5">
    <location>
        <begin position="56"/>
        <end position="71"/>
    </location>
</feature>
<dbReference type="Pfam" id="PF13870">
    <property type="entry name" value="CCDC113_CCDC96_CC"/>
    <property type="match status" value="1"/>
</dbReference>
<evidence type="ECO:0000256" key="2">
    <source>
        <dbReference type="ARBA" id="ARBA00023054"/>
    </source>
</evidence>
<dbReference type="InterPro" id="IPR025254">
    <property type="entry name" value="CCDC113/CCDC96_CC"/>
</dbReference>
<evidence type="ECO:0000256" key="5">
    <source>
        <dbReference type="SAM" id="MobiDB-lite"/>
    </source>
</evidence>
<dbReference type="GO" id="GO:0060271">
    <property type="term" value="P:cilium assembly"/>
    <property type="evidence" value="ECO:0007669"/>
    <property type="project" value="TreeGrafter"/>
</dbReference>
<comment type="caution">
    <text evidence="7">The sequence shown here is derived from an EMBL/GenBank/DDBJ whole genome shotgun (WGS) entry which is preliminary data.</text>
</comment>
<dbReference type="InterPro" id="IPR051885">
    <property type="entry name" value="CC_CF"/>
</dbReference>
<evidence type="ECO:0000256" key="1">
    <source>
        <dbReference type="ARBA" id="ARBA00004138"/>
    </source>
</evidence>